<feature type="region of interest" description="Disordered" evidence="1">
    <location>
        <begin position="305"/>
        <end position="334"/>
    </location>
</feature>
<accession>B7SVF7</accession>
<proteinExistence type="predicted"/>
<dbReference type="EMBL" id="EU747721">
    <property type="protein sequence ID" value="ACH96266.1"/>
    <property type="molecule type" value="Genomic_DNA"/>
</dbReference>
<reference evidence="2 3" key="1">
    <citation type="journal article" date="2008" name="J. Virol. Methods">
        <title>Sequencing of the large dsDNA genome of Oryctes rhinoceros nudivirus using multiple displacement amplification of nanogram amounts of virus DNA.</title>
        <authorList>
            <person name="Wang Y."/>
            <person name="Kleespies R.G."/>
            <person name="Ramle M.B."/>
            <person name="Jehle J.A."/>
        </authorList>
    </citation>
    <scope>NUCLEOTIDE SEQUENCE [LARGE SCALE GENOMIC DNA]</scope>
    <source>
        <strain evidence="3">Isolate Oryctes rhinoceros/Malaysia/Ma07/2007</strain>
    </source>
</reference>
<feature type="compositionally biased region" description="Acidic residues" evidence="1">
    <location>
        <begin position="305"/>
        <end position="330"/>
    </location>
</feature>
<sequence>MGTSITSPTDRLIIKCNPEWFKYKSDLPINFPDLHYIKCSKIASPESVILGGSYNYYYTHSFYFERCEIFERLFMPYELNTPNFKVRNGILIWPYLNLRSYTDLDDPDCVYIKRQHPISAKRDQYVAMFRFCETHIELHELDMPDDRGADDDDYDKTTATESIASLIHNSNAILNDPILPQDETLIHDKRMRYEDANDDDANTNTTINTSGYSSNGEMSALQCHAITATNKSDCRFSRRNSNSSISTTNSSSISNASIMSMSFTNQSDDNITSDNSGYGFEDEYDEQCELEAEEEEHLYTEAIEIDEYADENSDIDASDDDDDDDDDDDVETHHRPMMVAITSENLPTNATTTIISTISNA</sequence>
<evidence type="ECO:0000313" key="3">
    <source>
        <dbReference type="Proteomes" id="UP000011785"/>
    </source>
</evidence>
<dbReference type="RefSeq" id="YP_002321447.1">
    <property type="nucleotide sequence ID" value="NC_011588.1"/>
</dbReference>
<dbReference type="GeneID" id="7047176"/>
<keyword evidence="3" id="KW-1185">Reference proteome</keyword>
<dbReference type="Proteomes" id="UP000011785">
    <property type="component" value="Segment"/>
</dbReference>
<protein>
    <submittedName>
        <fullName evidence="2">Uncharacterized protein</fullName>
    </submittedName>
</protein>
<name>B7SVF7_9VIRU</name>
<dbReference type="KEGG" id="vg:7047176"/>
<evidence type="ECO:0000256" key="1">
    <source>
        <dbReference type="SAM" id="MobiDB-lite"/>
    </source>
</evidence>
<evidence type="ECO:0000313" key="2">
    <source>
        <dbReference type="EMBL" id="ACH96266.1"/>
    </source>
</evidence>
<organism evidence="3">
    <name type="scientific">Oryctes rhinoceros nudivirus</name>
    <dbReference type="NCBI Taxonomy" id="92521"/>
    <lineage>
        <taxon>Viruses</taxon>
        <taxon>Viruses incertae sedis</taxon>
        <taxon>Naldaviricetes</taxon>
        <taxon>Lefavirales</taxon>
        <taxon>Nudiviridae</taxon>
        <taxon>Alphanudivirus</taxon>
        <taxon>Alphanudivirus oryrhinocerotis</taxon>
    </lineage>
</organism>